<proteinExistence type="predicted"/>
<protein>
    <recommendedName>
        <fullName evidence="5">Carrier domain-containing protein</fullName>
    </recommendedName>
</protein>
<dbReference type="EMBL" id="JAEPRA010000005">
    <property type="protein sequence ID" value="KAG2185162.1"/>
    <property type="molecule type" value="Genomic_DNA"/>
</dbReference>
<dbReference type="Gene3D" id="1.10.1200.10">
    <property type="entry name" value="ACP-like"/>
    <property type="match status" value="1"/>
</dbReference>
<dbReference type="PANTHER" id="PTHR45527">
    <property type="entry name" value="NONRIBOSOMAL PEPTIDE SYNTHETASE"/>
    <property type="match status" value="1"/>
</dbReference>
<dbReference type="GO" id="GO:0016874">
    <property type="term" value="F:ligase activity"/>
    <property type="evidence" value="ECO:0007669"/>
    <property type="project" value="UniProtKB-KW"/>
</dbReference>
<dbReference type="GO" id="GO:0005737">
    <property type="term" value="C:cytoplasm"/>
    <property type="evidence" value="ECO:0007669"/>
    <property type="project" value="TreeGrafter"/>
</dbReference>
<dbReference type="InterPro" id="IPR000873">
    <property type="entry name" value="AMP-dep_synth/lig_dom"/>
</dbReference>
<dbReference type="InterPro" id="IPR045851">
    <property type="entry name" value="AMP-bd_C_sf"/>
</dbReference>
<evidence type="ECO:0000313" key="7">
    <source>
        <dbReference type="Proteomes" id="UP000612746"/>
    </source>
</evidence>
<evidence type="ECO:0000256" key="4">
    <source>
        <dbReference type="SAM" id="Phobius"/>
    </source>
</evidence>
<dbReference type="Gene3D" id="2.160.10.10">
    <property type="entry name" value="Hexapeptide repeat proteins"/>
    <property type="match status" value="3"/>
</dbReference>
<feature type="transmembrane region" description="Helical" evidence="4">
    <location>
        <begin position="1016"/>
        <end position="1040"/>
    </location>
</feature>
<evidence type="ECO:0000259" key="5">
    <source>
        <dbReference type="PROSITE" id="PS50075"/>
    </source>
</evidence>
<dbReference type="SUPFAM" id="SSF51161">
    <property type="entry name" value="Trimeric LpxA-like enzymes"/>
    <property type="match status" value="3"/>
</dbReference>
<dbReference type="InterPro" id="IPR042099">
    <property type="entry name" value="ANL_N_sf"/>
</dbReference>
<dbReference type="InterPro" id="IPR006162">
    <property type="entry name" value="Ppantetheine_attach_site"/>
</dbReference>
<dbReference type="Gene3D" id="3.40.50.12780">
    <property type="entry name" value="N-terminal domain of ligase-like"/>
    <property type="match status" value="1"/>
</dbReference>
<dbReference type="InterPro" id="IPR011004">
    <property type="entry name" value="Trimer_LpxA-like_sf"/>
</dbReference>
<dbReference type="GO" id="GO:0043041">
    <property type="term" value="P:amino acid activation for nonribosomal peptide biosynthetic process"/>
    <property type="evidence" value="ECO:0007669"/>
    <property type="project" value="TreeGrafter"/>
</dbReference>
<dbReference type="Pfam" id="PF00501">
    <property type="entry name" value="AMP-binding"/>
    <property type="match status" value="1"/>
</dbReference>
<feature type="transmembrane region" description="Helical" evidence="4">
    <location>
        <begin position="944"/>
        <end position="964"/>
    </location>
</feature>
<dbReference type="GO" id="GO:0031177">
    <property type="term" value="F:phosphopantetheine binding"/>
    <property type="evidence" value="ECO:0007669"/>
    <property type="project" value="TreeGrafter"/>
</dbReference>
<dbReference type="SUPFAM" id="SSF47336">
    <property type="entry name" value="ACP-like"/>
    <property type="match status" value="1"/>
</dbReference>
<dbReference type="PROSITE" id="PS50075">
    <property type="entry name" value="CARRIER"/>
    <property type="match status" value="1"/>
</dbReference>
<dbReference type="InterPro" id="IPR009081">
    <property type="entry name" value="PP-bd_ACP"/>
</dbReference>
<keyword evidence="4" id="KW-1133">Transmembrane helix</keyword>
<keyword evidence="4" id="KW-0812">Transmembrane</keyword>
<reference evidence="6" key="1">
    <citation type="submission" date="2020-12" db="EMBL/GenBank/DDBJ databases">
        <title>Metabolic potential, ecology and presence of endohyphal bacteria is reflected in genomic diversity of Mucoromycotina.</title>
        <authorList>
            <person name="Muszewska A."/>
            <person name="Okrasinska A."/>
            <person name="Steczkiewicz K."/>
            <person name="Drgas O."/>
            <person name="Orlowska M."/>
            <person name="Perlinska-Lenart U."/>
            <person name="Aleksandrzak-Piekarczyk T."/>
            <person name="Szatraj K."/>
            <person name="Zielenkiewicz U."/>
            <person name="Pilsyk S."/>
            <person name="Malc E."/>
            <person name="Mieczkowski P."/>
            <person name="Kruszewska J.S."/>
            <person name="Biernat P."/>
            <person name="Pawlowska J."/>
        </authorList>
    </citation>
    <scope>NUCLEOTIDE SEQUENCE</scope>
    <source>
        <strain evidence="6">WA0000051536</strain>
    </source>
</reference>
<organism evidence="6 7">
    <name type="scientific">Umbelopsis vinacea</name>
    <dbReference type="NCBI Taxonomy" id="44442"/>
    <lineage>
        <taxon>Eukaryota</taxon>
        <taxon>Fungi</taxon>
        <taxon>Fungi incertae sedis</taxon>
        <taxon>Mucoromycota</taxon>
        <taxon>Mucoromycotina</taxon>
        <taxon>Umbelopsidomycetes</taxon>
        <taxon>Umbelopsidales</taxon>
        <taxon>Umbelopsidaceae</taxon>
        <taxon>Umbelopsis</taxon>
    </lineage>
</organism>
<evidence type="ECO:0000256" key="2">
    <source>
        <dbReference type="ARBA" id="ARBA00022553"/>
    </source>
</evidence>
<gene>
    <name evidence="6" type="ORF">INT44_001952</name>
</gene>
<dbReference type="CDD" id="cd05930">
    <property type="entry name" value="A_NRPS"/>
    <property type="match status" value="1"/>
</dbReference>
<name>A0A8H7Q3A5_9FUNG</name>
<evidence type="ECO:0000313" key="6">
    <source>
        <dbReference type="EMBL" id="KAG2185162.1"/>
    </source>
</evidence>
<dbReference type="InterPro" id="IPR001451">
    <property type="entry name" value="Hexapep"/>
</dbReference>
<keyword evidence="3" id="KW-0436">Ligase</keyword>
<dbReference type="Gene3D" id="3.30.300.30">
    <property type="match status" value="1"/>
</dbReference>
<keyword evidence="7" id="KW-1185">Reference proteome</keyword>
<dbReference type="NCBIfam" id="TIGR02353">
    <property type="entry name" value="NRPS_term_dom"/>
    <property type="match status" value="1"/>
</dbReference>
<comment type="caution">
    <text evidence="6">The sequence shown here is derived from an EMBL/GenBank/DDBJ whole genome shotgun (WGS) entry which is preliminary data.</text>
</comment>
<sequence length="1735" mass="194273">MQALSAKLDLPYNLQCQVRTNCVMEIEHSLSSLLNHRPASLQDSGIAESREVTLGQDTSLPGIIAICSVLLFRYTSSPSFQYTVSFKAQRQQSRKINLQVSVPPDSDLLQIVIQVKNSLLSASHNGQLPVLSHVDYICLQDEANESAEVVDMSIAGGLYFRFHSYHNVFTTTFSFAKILSFSEPDAIDITSHWESLLLQVKADPLELAYKKVGDINILSHEERSTLLTNWNNCPQPELYDMIGDVTLLHMLFERQVELHPENVAINHEDISNPVKYTYREANAEADKVAIYLMSNSKNFDHLPPTTLENEFIAHLFPRCAESYICMLGILKSGAAYVPLDVSFPMDRVAYILQDCKAKSIVTTADIGTKLREYQIGMKGSDQAFETEILIWDDICFSKPSSTGHLSVTEQGIRPRYNMNTHGACYVIYTSGMVINDLDIDNSSTGKPKGCIIEHRSAVNLVLSESSIFPLTDKDIVFQNFSLAFDASIETIWLAFFNGATLYVPTEDMMHSGAQLTQYITDAKVTMLSCVPTMLTMLSTVSCENEKNDDHLLPTVKTLIVGGEACSKDVIEKWSLNGQRRMVNTYGPTEATVPVIATYSDCRADDGIVSIGTAVPNYEVYILDPYLQPVPIGAVGELHIGGIGPELNKEKFIENPFAPQFSGSPRLYKTGDLARYIPPSISKKTSTLPEGSIEYMGRIDMQVKIRGYRVELSEVEAVIIRCCSQVANAVVHLWKGDTSSSEEPEELFVAYIVTKKDITPFNSTAAKEELKQHLPEYMIPSVFQLIEEIPTLASGKVNRKMLPKPDEKIGTWFHGEPSEDGLFIDDSFSLTQRNVARLWAKLLVLDNVLNVLESDFFDLGGHSMIAAKLVSFLRSDPMYANVGMTDVYKYRTLKEFAERLDDISIQSESKSFECDDSQTYVSEKDFESGKGSPALRAYLRVIVKYLCMFIGLYCVFWFASLPLLIPSWTYNYVDINSVISMYTGTVSTAKTGANVLTQDDKNLEQLSSTLTTLLSTLLLLIVMNFTFVISPLLIILVKWIVIGRIKPGKYPLWGTYYWRWWLVHRLIKLLPLQLFKGWPVLVWFYRLLGAKIGKNVHIETPYISCLDMIHIGDDTSIGIDVFMEGFKVQMDKPDKNGRRQGWLIIGNIEIGTGCYIGSKSHLSINTVIPDDTLIGEFSMVPENAKLQHGKFYTASPIYECSREDLGCCFADAAQDPYSRAFSKDIDSRRLPRWLLSILECFALFGLLSVMFAAVIPSVLFYLFVVDRYGRPLFYTSDVDKNTAQQAIAVIWIILTPAISGILYVVTFCLEATAVKWILIGDLRTSTQKVIHIDSWLCMRKRFVDSLMQLSLTIVQSLYATLLLPVWFKMMGAKIGKHCEIATTRHITPDLLTLKDGSFVADAVYLGPHKVYQGWVQISEVTVGERSFLGNSAYVPTGVEIGNNCLLGALSRPPLPTVEDTHVSEDSIITQKIPDGKSYLGSPGMFLPRRATASGKVDIERTFEPPWHLYLARISIEIWRIILPPTLYFLHGFLTIVIMLAMKDSGWVSEVAYWFLMPIAYILMAVVCAFVVLTFKYVLIGKYCAREAPLWSSFVWRTELITALEEAFINMVLISHLRGTPFVNMWFRLLGGTIGRNVWMETTMVIEADLLTVGDDCAIGSECILQTHLFEDRVMKMSQLTIGNGCTIGSASITLYDGVMEDGATLGSFSLLMKGERLIANSNMAGIPAEPVSQNFK</sequence>
<evidence type="ECO:0000256" key="1">
    <source>
        <dbReference type="ARBA" id="ARBA00022450"/>
    </source>
</evidence>
<dbReference type="OrthoDB" id="329835at2759"/>
<dbReference type="Pfam" id="PF00550">
    <property type="entry name" value="PP-binding"/>
    <property type="match status" value="1"/>
</dbReference>
<dbReference type="SUPFAM" id="SSF56801">
    <property type="entry name" value="Acetyl-CoA synthetase-like"/>
    <property type="match status" value="1"/>
</dbReference>
<dbReference type="PROSITE" id="PS00012">
    <property type="entry name" value="PHOSPHOPANTETHEINE"/>
    <property type="match status" value="1"/>
</dbReference>
<feature type="domain" description="Carrier" evidence="5">
    <location>
        <begin position="825"/>
        <end position="903"/>
    </location>
</feature>
<dbReference type="GO" id="GO:0044550">
    <property type="term" value="P:secondary metabolite biosynthetic process"/>
    <property type="evidence" value="ECO:0007669"/>
    <property type="project" value="TreeGrafter"/>
</dbReference>
<keyword evidence="1" id="KW-0596">Phosphopantetheine</keyword>
<feature type="transmembrane region" description="Helical" evidence="4">
    <location>
        <begin position="1519"/>
        <end position="1539"/>
    </location>
</feature>
<dbReference type="PANTHER" id="PTHR45527:SF1">
    <property type="entry name" value="FATTY ACID SYNTHASE"/>
    <property type="match status" value="1"/>
</dbReference>
<keyword evidence="4" id="KW-0472">Membrane</keyword>
<accession>A0A8H7Q3A5</accession>
<feature type="transmembrane region" description="Helical" evidence="4">
    <location>
        <begin position="1232"/>
        <end position="1262"/>
    </location>
</feature>
<feature type="transmembrane region" description="Helical" evidence="4">
    <location>
        <begin position="1282"/>
        <end position="1308"/>
    </location>
</feature>
<dbReference type="Pfam" id="PF14602">
    <property type="entry name" value="Hexapep_2"/>
    <property type="match status" value="1"/>
</dbReference>
<dbReference type="InterPro" id="IPR036736">
    <property type="entry name" value="ACP-like_sf"/>
</dbReference>
<dbReference type="InterPro" id="IPR012728">
    <property type="entry name" value="Pls/PosA_C"/>
</dbReference>
<evidence type="ECO:0000256" key="3">
    <source>
        <dbReference type="ARBA" id="ARBA00022598"/>
    </source>
</evidence>
<feature type="transmembrane region" description="Helical" evidence="4">
    <location>
        <begin position="1551"/>
        <end position="1577"/>
    </location>
</feature>
<keyword evidence="2" id="KW-0597">Phosphoprotein</keyword>
<dbReference type="Proteomes" id="UP000612746">
    <property type="component" value="Unassembled WGS sequence"/>
</dbReference>